<dbReference type="Proteomes" id="UP001595909">
    <property type="component" value="Unassembled WGS sequence"/>
</dbReference>
<dbReference type="RefSeq" id="WP_274191718.1">
    <property type="nucleotide sequence ID" value="NZ_BAABHN010000032.1"/>
</dbReference>
<dbReference type="SUPFAM" id="SSF54427">
    <property type="entry name" value="NTF2-like"/>
    <property type="match status" value="1"/>
</dbReference>
<dbReference type="Gene3D" id="3.10.450.50">
    <property type="match status" value="1"/>
</dbReference>
<comment type="caution">
    <text evidence="2">The sequence shown here is derived from an EMBL/GenBank/DDBJ whole genome shotgun (WGS) entry which is preliminary data.</text>
</comment>
<dbReference type="Pfam" id="PF13474">
    <property type="entry name" value="SnoaL_3"/>
    <property type="match status" value="1"/>
</dbReference>
<accession>A0ABV9RHU1</accession>
<feature type="domain" description="SnoaL-like" evidence="1">
    <location>
        <begin position="24"/>
        <end position="134"/>
    </location>
</feature>
<evidence type="ECO:0000313" key="3">
    <source>
        <dbReference type="Proteomes" id="UP001595909"/>
    </source>
</evidence>
<organism evidence="2 3">
    <name type="scientific">Actinomycetospora chibensis</name>
    <dbReference type="NCBI Taxonomy" id="663606"/>
    <lineage>
        <taxon>Bacteria</taxon>
        <taxon>Bacillati</taxon>
        <taxon>Actinomycetota</taxon>
        <taxon>Actinomycetes</taxon>
        <taxon>Pseudonocardiales</taxon>
        <taxon>Pseudonocardiaceae</taxon>
        <taxon>Actinomycetospora</taxon>
    </lineage>
</organism>
<dbReference type="InterPro" id="IPR032710">
    <property type="entry name" value="NTF2-like_dom_sf"/>
</dbReference>
<sequence>MTTTEAVSAPPDFLAFLDRVAGALDAIFVGDPAPYAALWADIDDVTLYGAWGPIEQGHEQVTRTFSWVASRFSDGVMEPPEYTVIAVSGDLGLTVGFERGVVRVDGGAPRPMTLRVTHGFRRLDVRWWLTHRHADYPPIDQRG</sequence>
<keyword evidence="3" id="KW-1185">Reference proteome</keyword>
<evidence type="ECO:0000313" key="2">
    <source>
        <dbReference type="EMBL" id="MFC4833686.1"/>
    </source>
</evidence>
<dbReference type="InterPro" id="IPR037401">
    <property type="entry name" value="SnoaL-like"/>
</dbReference>
<dbReference type="EMBL" id="JBHSIM010000032">
    <property type="protein sequence ID" value="MFC4833686.1"/>
    <property type="molecule type" value="Genomic_DNA"/>
</dbReference>
<name>A0ABV9RHU1_9PSEU</name>
<evidence type="ECO:0000259" key="1">
    <source>
        <dbReference type="Pfam" id="PF13474"/>
    </source>
</evidence>
<reference evidence="3" key="1">
    <citation type="journal article" date="2019" name="Int. J. Syst. Evol. Microbiol.">
        <title>The Global Catalogue of Microorganisms (GCM) 10K type strain sequencing project: providing services to taxonomists for standard genome sequencing and annotation.</title>
        <authorList>
            <consortium name="The Broad Institute Genomics Platform"/>
            <consortium name="The Broad Institute Genome Sequencing Center for Infectious Disease"/>
            <person name="Wu L."/>
            <person name="Ma J."/>
        </authorList>
    </citation>
    <scope>NUCLEOTIDE SEQUENCE [LARGE SCALE GENOMIC DNA]</scope>
    <source>
        <strain evidence="3">CCUG 50347</strain>
    </source>
</reference>
<protein>
    <submittedName>
        <fullName evidence="2">YybH family protein</fullName>
    </submittedName>
</protein>
<proteinExistence type="predicted"/>
<gene>
    <name evidence="2" type="ORF">ACFPEL_14830</name>
</gene>